<feature type="chain" id="PRO_5020397409" description="Lipoprotein" evidence="1">
    <location>
        <begin position="22"/>
        <end position="205"/>
    </location>
</feature>
<keyword evidence="3" id="KW-1185">Reference proteome</keyword>
<evidence type="ECO:0008006" key="4">
    <source>
        <dbReference type="Google" id="ProtNLM"/>
    </source>
</evidence>
<feature type="signal peptide" evidence="1">
    <location>
        <begin position="1"/>
        <end position="21"/>
    </location>
</feature>
<dbReference type="RefSeq" id="WP_130154239.1">
    <property type="nucleotide sequence ID" value="NZ_SCFB01000007.1"/>
</dbReference>
<comment type="caution">
    <text evidence="2">The sequence shown here is derived from an EMBL/GenBank/DDBJ whole genome shotgun (WGS) entry which is preliminary data.</text>
</comment>
<sequence>MLKRFLLLPCLLACLSSVCVGLDPNELPIPRNSAGERKLADLKPNEIWQPNDKNEFESSFVHCAFRKMIEEYPGDNTGKFLKFPQEIRWPVSYEFYRLHEIPGARNILNGLSVDGILPGFNTWRLDIQGHTDDYVNIQLQYGIGNGSRGGALASINVRKGVRWHLCHLYYVLATSYLNSPQTFDVDDPIFSEGKESARKRPRYQK</sequence>
<evidence type="ECO:0000313" key="2">
    <source>
        <dbReference type="EMBL" id="RZI45658.1"/>
    </source>
</evidence>
<organism evidence="2 3">
    <name type="scientific">Candidatus Finniella inopinata</name>
    <dbReference type="NCBI Taxonomy" id="1696036"/>
    <lineage>
        <taxon>Bacteria</taxon>
        <taxon>Pseudomonadati</taxon>
        <taxon>Pseudomonadota</taxon>
        <taxon>Alphaproteobacteria</taxon>
        <taxon>Holosporales</taxon>
        <taxon>Candidatus Paracaedibacteraceae</taxon>
        <taxon>Candidatus Finniella</taxon>
    </lineage>
</organism>
<name>A0A4Q7DHB9_9PROT</name>
<evidence type="ECO:0000256" key="1">
    <source>
        <dbReference type="SAM" id="SignalP"/>
    </source>
</evidence>
<keyword evidence="1" id="KW-0732">Signal</keyword>
<accession>A0A4Q7DHB9</accession>
<evidence type="ECO:0000313" key="3">
    <source>
        <dbReference type="Proteomes" id="UP000293550"/>
    </source>
</evidence>
<protein>
    <recommendedName>
        <fullName evidence="4">Lipoprotein</fullName>
    </recommendedName>
</protein>
<dbReference type="EMBL" id="SCFB01000007">
    <property type="protein sequence ID" value="RZI45658.1"/>
    <property type="molecule type" value="Genomic_DNA"/>
</dbReference>
<gene>
    <name evidence="2" type="ORF">EQU50_06035</name>
</gene>
<dbReference type="AlphaFoldDB" id="A0A4Q7DHB9"/>
<dbReference type="Proteomes" id="UP000293550">
    <property type="component" value="Unassembled WGS sequence"/>
</dbReference>
<proteinExistence type="predicted"/>
<reference evidence="2 3" key="1">
    <citation type="submission" date="2018-10" db="EMBL/GenBank/DDBJ databases">
        <title>An updated phylogeny of the Alphaproteobacteria reveals that the parasitic Rickettsiales and Holosporales have independent origins.</title>
        <authorList>
            <person name="Munoz-Gomez S.A."/>
            <person name="Hess S."/>
            <person name="Burger G."/>
            <person name="Lang B.F."/>
            <person name="Susko E."/>
            <person name="Slamovits C.H."/>
            <person name="Roger A.J."/>
        </authorList>
    </citation>
    <scope>NUCLEOTIDE SEQUENCE [LARGE SCALE GENOMIC DNA]</scope>
    <source>
        <strain evidence="2">HOLO01</strain>
    </source>
</reference>